<proteinExistence type="predicted"/>
<dbReference type="OMA" id="NSHHDRS"/>
<feature type="chain" id="PRO_5001829132" evidence="4">
    <location>
        <begin position="18"/>
        <end position="240"/>
    </location>
</feature>
<evidence type="ECO:0000256" key="1">
    <source>
        <dbReference type="ARBA" id="ARBA00002980"/>
    </source>
</evidence>
<evidence type="ECO:0000256" key="4">
    <source>
        <dbReference type="SAM" id="SignalP"/>
    </source>
</evidence>
<keyword evidence="6" id="KW-1185">Reference proteome</keyword>
<dbReference type="PANTHER" id="PTHR10380">
    <property type="entry name" value="CUTICLE PROTEIN"/>
    <property type="match status" value="1"/>
</dbReference>
<keyword evidence="4" id="KW-0732">Signal</keyword>
<dbReference type="PROSITE" id="PS51155">
    <property type="entry name" value="CHIT_BIND_RR_2"/>
    <property type="match status" value="1"/>
</dbReference>
<dbReference type="InterPro" id="IPR031311">
    <property type="entry name" value="CHIT_BIND_RR_consensus"/>
</dbReference>
<dbReference type="PROSITE" id="PS00233">
    <property type="entry name" value="CHIT_BIND_RR_1"/>
    <property type="match status" value="1"/>
</dbReference>
<sequence length="240" mass="23463">MIAKVVFLCAAFAASHASVHLKAPLVSTGVSQASRQQDAHGSYAFGYDIVDKHGASNSRAEVGDGYGNKKGTYTIHDIDGRARRVDYVADKLGFRAAVKTNEPGTAHSTPAAAAINSPYAGPSIDHIAPVATAVVGYAAVAASVVAAAPVAHGGYGLGDGAATGLGYGAGAYGAGAYGGYDAGAYGGYGADTYGAGAYGGHDAGAYGGYGAGTYGAGTYGGYDAGAYGGYGAATGKGLVY</sequence>
<evidence type="ECO:0000256" key="2">
    <source>
        <dbReference type="ARBA" id="ARBA00022460"/>
    </source>
</evidence>
<dbReference type="AlphaFoldDB" id="A0A087SY27"/>
<dbReference type="EMBL" id="KK112482">
    <property type="protein sequence ID" value="KFM57766.1"/>
    <property type="molecule type" value="Genomic_DNA"/>
</dbReference>
<name>A0A087SY27_STEMI</name>
<organism evidence="5 6">
    <name type="scientific">Stegodyphus mimosarum</name>
    <name type="common">African social velvet spider</name>
    <dbReference type="NCBI Taxonomy" id="407821"/>
    <lineage>
        <taxon>Eukaryota</taxon>
        <taxon>Metazoa</taxon>
        <taxon>Ecdysozoa</taxon>
        <taxon>Arthropoda</taxon>
        <taxon>Chelicerata</taxon>
        <taxon>Arachnida</taxon>
        <taxon>Araneae</taxon>
        <taxon>Araneomorphae</taxon>
        <taxon>Entelegynae</taxon>
        <taxon>Eresoidea</taxon>
        <taxon>Eresidae</taxon>
        <taxon>Stegodyphus</taxon>
    </lineage>
</organism>
<dbReference type="InterPro" id="IPR000618">
    <property type="entry name" value="Insect_cuticle"/>
</dbReference>
<dbReference type="Proteomes" id="UP000054359">
    <property type="component" value="Unassembled WGS sequence"/>
</dbReference>
<gene>
    <name evidence="5" type="ORF">X975_13818</name>
</gene>
<feature type="non-terminal residue" evidence="5">
    <location>
        <position position="240"/>
    </location>
</feature>
<evidence type="ECO:0000256" key="3">
    <source>
        <dbReference type="PROSITE-ProRule" id="PRU00497"/>
    </source>
</evidence>
<dbReference type="PANTHER" id="PTHR10380:SF173">
    <property type="entry name" value="CUTICULAR PROTEIN 47EF, ISOFORM C-RELATED"/>
    <property type="match status" value="1"/>
</dbReference>
<protein>
    <submittedName>
        <fullName evidence="5">Adult-specific rigid cuticular protein 15.5</fullName>
    </submittedName>
</protein>
<accession>A0A087SY27</accession>
<dbReference type="InterPro" id="IPR050468">
    <property type="entry name" value="Cuticle_Struct_Prot"/>
</dbReference>
<evidence type="ECO:0000313" key="6">
    <source>
        <dbReference type="Proteomes" id="UP000054359"/>
    </source>
</evidence>
<reference evidence="5 6" key="1">
    <citation type="submission" date="2013-11" db="EMBL/GenBank/DDBJ databases">
        <title>Genome sequencing of Stegodyphus mimosarum.</title>
        <authorList>
            <person name="Bechsgaard J."/>
        </authorList>
    </citation>
    <scope>NUCLEOTIDE SEQUENCE [LARGE SCALE GENOMIC DNA]</scope>
</reference>
<feature type="signal peptide" evidence="4">
    <location>
        <begin position="1"/>
        <end position="17"/>
    </location>
</feature>
<dbReference type="GO" id="GO:0008010">
    <property type="term" value="F:structural constituent of chitin-based larval cuticle"/>
    <property type="evidence" value="ECO:0007669"/>
    <property type="project" value="TreeGrafter"/>
</dbReference>
<dbReference type="Pfam" id="PF00379">
    <property type="entry name" value="Chitin_bind_4"/>
    <property type="match status" value="1"/>
</dbReference>
<dbReference type="GO" id="GO:0062129">
    <property type="term" value="C:chitin-based extracellular matrix"/>
    <property type="evidence" value="ECO:0007669"/>
    <property type="project" value="TreeGrafter"/>
</dbReference>
<comment type="function">
    <text evidence="1">Component of the rigid cuticle of the spider.</text>
</comment>
<evidence type="ECO:0000313" key="5">
    <source>
        <dbReference type="EMBL" id="KFM57766.1"/>
    </source>
</evidence>
<dbReference type="STRING" id="407821.A0A087SY27"/>
<dbReference type="OrthoDB" id="7394989at2759"/>
<keyword evidence="2 3" id="KW-0193">Cuticle</keyword>